<dbReference type="InterPro" id="IPR007992">
    <property type="entry name" value="CybS"/>
</dbReference>
<gene>
    <name evidence="13" type="ORF">CYCCA115_LOCUS18977</name>
</gene>
<keyword evidence="11" id="KW-0479">Metal-binding</keyword>
<evidence type="ECO:0000256" key="10">
    <source>
        <dbReference type="PIRSR" id="PIRSR607992-1"/>
    </source>
</evidence>
<evidence type="ECO:0000256" key="5">
    <source>
        <dbReference type="ARBA" id="ARBA00022792"/>
    </source>
</evidence>
<sequence length="149" mass="15691">MIRSKLSTRAPLLARRLAAPSKKQMSSGNPLAADSGPLSTHKFHTITMSLAIVAPTYFLIPSSMTDGFVDKAMGVILAGHITAHQWIGMNYVATDYVPKISKSLMGPARIVNAGIAGAILLGLSKIALTSPGGIKGVLKGLWSPPEQKK</sequence>
<keyword evidence="11" id="KW-0408">Iron</keyword>
<keyword evidence="14" id="KW-1185">Reference proteome</keyword>
<dbReference type="GO" id="GO:0006121">
    <property type="term" value="P:mitochondrial electron transport, succinate to ubiquinone"/>
    <property type="evidence" value="ECO:0007669"/>
    <property type="project" value="TreeGrafter"/>
</dbReference>
<comment type="subcellular location">
    <subcellularLocation>
        <location evidence="1 12">Mitochondrion inner membrane</location>
        <topology evidence="1 12">Multi-pass membrane protein</topology>
    </subcellularLocation>
</comment>
<evidence type="ECO:0000256" key="12">
    <source>
        <dbReference type="RuleBase" id="RU364031"/>
    </source>
</evidence>
<evidence type="ECO:0000256" key="1">
    <source>
        <dbReference type="ARBA" id="ARBA00004448"/>
    </source>
</evidence>
<name>A0AAD2G4F3_9STRA</name>
<keyword evidence="5 12" id="KW-0999">Mitochondrion inner membrane</keyword>
<dbReference type="PANTHER" id="PTHR13337:SF2">
    <property type="entry name" value="SUCCINATE DEHYDROGENASE [UBIQUINONE] CYTOCHROME B SMALL SUBUNIT, MITOCHONDRIAL"/>
    <property type="match status" value="1"/>
</dbReference>
<evidence type="ECO:0000256" key="2">
    <source>
        <dbReference type="ARBA" id="ARBA00007294"/>
    </source>
</evidence>
<dbReference type="EMBL" id="CAKOGP040002080">
    <property type="protein sequence ID" value="CAJ1960975.1"/>
    <property type="molecule type" value="Genomic_DNA"/>
</dbReference>
<dbReference type="PANTHER" id="PTHR13337">
    <property type="entry name" value="SUCCINATE DEHYDROGENASE"/>
    <property type="match status" value="1"/>
</dbReference>
<dbReference type="Gene3D" id="1.20.1300.10">
    <property type="entry name" value="Fumarate reductase/succinate dehydrogenase, transmembrane subunit"/>
    <property type="match status" value="1"/>
</dbReference>
<dbReference type="GO" id="GO:0048039">
    <property type="term" value="F:ubiquinone binding"/>
    <property type="evidence" value="ECO:0007669"/>
    <property type="project" value="TreeGrafter"/>
</dbReference>
<dbReference type="GO" id="GO:0046872">
    <property type="term" value="F:metal ion binding"/>
    <property type="evidence" value="ECO:0007669"/>
    <property type="project" value="UniProtKB-KW"/>
</dbReference>
<dbReference type="GO" id="GO:0005743">
    <property type="term" value="C:mitochondrial inner membrane"/>
    <property type="evidence" value="ECO:0007669"/>
    <property type="project" value="UniProtKB-SubCell"/>
</dbReference>
<evidence type="ECO:0000256" key="11">
    <source>
        <dbReference type="PIRSR" id="PIRSR607992-2"/>
    </source>
</evidence>
<dbReference type="GO" id="GO:0020037">
    <property type="term" value="F:heme binding"/>
    <property type="evidence" value="ECO:0007669"/>
    <property type="project" value="TreeGrafter"/>
</dbReference>
<dbReference type="Proteomes" id="UP001295423">
    <property type="component" value="Unassembled WGS sequence"/>
</dbReference>
<keyword evidence="6 12" id="KW-0809">Transit peptide</keyword>
<evidence type="ECO:0000256" key="9">
    <source>
        <dbReference type="ARBA" id="ARBA00023136"/>
    </source>
</evidence>
<dbReference type="GO" id="GO:0006099">
    <property type="term" value="P:tricarboxylic acid cycle"/>
    <property type="evidence" value="ECO:0007669"/>
    <property type="project" value="TreeGrafter"/>
</dbReference>
<keyword evidence="8 12" id="KW-0496">Mitochondrion</keyword>
<keyword evidence="7" id="KW-1133">Transmembrane helix</keyword>
<organism evidence="13 14">
    <name type="scientific">Cylindrotheca closterium</name>
    <dbReference type="NCBI Taxonomy" id="2856"/>
    <lineage>
        <taxon>Eukaryota</taxon>
        <taxon>Sar</taxon>
        <taxon>Stramenopiles</taxon>
        <taxon>Ochrophyta</taxon>
        <taxon>Bacillariophyta</taxon>
        <taxon>Bacillariophyceae</taxon>
        <taxon>Bacillariophycidae</taxon>
        <taxon>Bacillariales</taxon>
        <taxon>Bacillariaceae</taxon>
        <taxon>Cylindrotheca</taxon>
    </lineage>
</organism>
<feature type="binding site" description="axial binding residue" evidence="11">
    <location>
        <position position="84"/>
    </location>
    <ligand>
        <name>heme b</name>
        <dbReference type="ChEBI" id="CHEBI:60344"/>
        <note>ligand shared with SDHC</note>
    </ligand>
    <ligandPart>
        <name>Fe</name>
        <dbReference type="ChEBI" id="CHEBI:18248"/>
    </ligandPart>
</feature>
<comment type="similarity">
    <text evidence="2 12">Belongs to the CybS family.</text>
</comment>
<dbReference type="AlphaFoldDB" id="A0AAD2G4F3"/>
<accession>A0AAD2G4F3</accession>
<proteinExistence type="inferred from homology"/>
<keyword evidence="4" id="KW-0812">Transmembrane</keyword>
<evidence type="ECO:0000256" key="4">
    <source>
        <dbReference type="ARBA" id="ARBA00022692"/>
    </source>
</evidence>
<evidence type="ECO:0000256" key="6">
    <source>
        <dbReference type="ARBA" id="ARBA00022946"/>
    </source>
</evidence>
<evidence type="ECO:0000256" key="3">
    <source>
        <dbReference type="ARBA" id="ARBA00022448"/>
    </source>
</evidence>
<protein>
    <recommendedName>
        <fullName evidence="12">Succinate dehydrogenase [ubiquinone] cytochrome b small subunit</fullName>
    </recommendedName>
</protein>
<evidence type="ECO:0000313" key="14">
    <source>
        <dbReference type="Proteomes" id="UP001295423"/>
    </source>
</evidence>
<evidence type="ECO:0000256" key="7">
    <source>
        <dbReference type="ARBA" id="ARBA00022989"/>
    </source>
</evidence>
<keyword evidence="9 12" id="KW-0472">Membrane</keyword>
<evidence type="ECO:0000256" key="8">
    <source>
        <dbReference type="ARBA" id="ARBA00023128"/>
    </source>
</evidence>
<keyword evidence="3" id="KW-0813">Transport</keyword>
<dbReference type="InterPro" id="IPR034804">
    <property type="entry name" value="SQR/QFR_C/D"/>
</dbReference>
<feature type="binding site" evidence="10">
    <location>
        <position position="96"/>
    </location>
    <ligand>
        <name>a ubiquinone</name>
        <dbReference type="ChEBI" id="CHEBI:16389"/>
        <note>ligand shared with IP/SDHB</note>
    </ligand>
</feature>
<comment type="caution">
    <text evidence="13">The sequence shown here is derived from an EMBL/GenBank/DDBJ whole genome shotgun (WGS) entry which is preliminary data.</text>
</comment>
<evidence type="ECO:0000313" key="13">
    <source>
        <dbReference type="EMBL" id="CAJ1960975.1"/>
    </source>
</evidence>
<reference evidence="13" key="1">
    <citation type="submission" date="2023-08" db="EMBL/GenBank/DDBJ databases">
        <authorList>
            <person name="Audoor S."/>
            <person name="Bilcke G."/>
        </authorList>
    </citation>
    <scope>NUCLEOTIDE SEQUENCE</scope>
</reference>